<dbReference type="RefSeq" id="WP_106056796.1">
    <property type="nucleotide sequence ID" value="NZ_CP027228.1"/>
</dbReference>
<dbReference type="Proteomes" id="UP000237883">
    <property type="component" value="Chromosome"/>
</dbReference>
<dbReference type="GeneID" id="78391071"/>
<sequence>MESSRIKRKRQKEIMLVSQMIKLYCHKNHTNRNGKELCDECQELIEYARERSEKCRFMKSKSFCSNCKIHCYSPDMRDKIKKVMRYSGPRIIIYHPLLCLRHVITGAKEKRRTRRD</sequence>
<dbReference type="KEGG" id="mdv:C5Q96_02230"/>
<name>A0A2S0L3C6_9FIRM</name>
<dbReference type="NCBIfam" id="NF007714">
    <property type="entry name" value="PRK10410.1-2"/>
    <property type="match status" value="1"/>
</dbReference>
<accession>A0A2S0L3C6</accession>
<proteinExistence type="predicted"/>
<dbReference type="Pfam" id="PF11756">
    <property type="entry name" value="YgbA_NO"/>
    <property type="match status" value="1"/>
</dbReference>
<gene>
    <name evidence="1" type="ORF">C5Q96_02230</name>
</gene>
<protein>
    <submittedName>
        <fullName evidence="1">Nitrous oxide-stimulated promoter family protein</fullName>
    </submittedName>
</protein>
<evidence type="ECO:0000313" key="2">
    <source>
        <dbReference type="Proteomes" id="UP000237883"/>
    </source>
</evidence>
<dbReference type="InterPro" id="IPR020483">
    <property type="entry name" value="Uncharacterised_YgbA"/>
</dbReference>
<dbReference type="OrthoDB" id="164329at2"/>
<dbReference type="AlphaFoldDB" id="A0A2S0L3C6"/>
<keyword evidence="2" id="KW-1185">Reference proteome</keyword>
<organism evidence="1 2">
    <name type="scientific">Mogibacterium diversum</name>
    <dbReference type="NCBI Taxonomy" id="114527"/>
    <lineage>
        <taxon>Bacteria</taxon>
        <taxon>Bacillati</taxon>
        <taxon>Bacillota</taxon>
        <taxon>Clostridia</taxon>
        <taxon>Peptostreptococcales</taxon>
        <taxon>Anaerovoracaceae</taxon>
        <taxon>Mogibacterium</taxon>
    </lineage>
</organism>
<evidence type="ECO:0000313" key="1">
    <source>
        <dbReference type="EMBL" id="AVM47734.1"/>
    </source>
</evidence>
<dbReference type="EMBL" id="CP027228">
    <property type="protein sequence ID" value="AVM47734.1"/>
    <property type="molecule type" value="Genomic_DNA"/>
</dbReference>
<reference evidence="2" key="1">
    <citation type="submission" date="2018-02" db="EMBL/GenBank/DDBJ databases">
        <authorList>
            <person name="Holder M.E."/>
            <person name="Ajami N.J."/>
            <person name="Petrosino J.F."/>
        </authorList>
    </citation>
    <scope>NUCLEOTIDE SEQUENCE [LARGE SCALE GENOMIC DNA]</scope>
    <source>
        <strain evidence="2">CCUG 47132</strain>
    </source>
</reference>